<proteinExistence type="inferred from homology"/>
<keyword evidence="4" id="KW-1185">Reference proteome</keyword>
<reference evidence="3" key="1">
    <citation type="submission" date="2008-01" db="EMBL/GenBank/DDBJ databases">
        <title>Complete sequence of Shewanella halifaxensis HAW-EB4.</title>
        <authorList>
            <consortium name="US DOE Joint Genome Institute"/>
            <person name="Copeland A."/>
            <person name="Lucas S."/>
            <person name="Lapidus A."/>
            <person name="Glavina del Rio T."/>
            <person name="Dalin E."/>
            <person name="Tice H."/>
            <person name="Bruce D."/>
            <person name="Goodwin L."/>
            <person name="Pitluck S."/>
            <person name="Sims D."/>
            <person name="Brettin T."/>
            <person name="Detter J.C."/>
            <person name="Han C."/>
            <person name="Kuske C.R."/>
            <person name="Schmutz J."/>
            <person name="Larimer F."/>
            <person name="Land M."/>
            <person name="Hauser L."/>
            <person name="Kyrpides N."/>
            <person name="Kim E."/>
            <person name="Zhao J.-S."/>
            <person name="Richardson P."/>
        </authorList>
    </citation>
    <scope>NUCLEOTIDE SEQUENCE [LARGE SCALE GENOMIC DNA]</scope>
    <source>
        <strain evidence="3">HAW-EB4</strain>
    </source>
</reference>
<dbReference type="PANTHER" id="PTHR36508">
    <property type="entry name" value="PROTEIN SLYX"/>
    <property type="match status" value="1"/>
</dbReference>
<dbReference type="Proteomes" id="UP000001317">
    <property type="component" value="Chromosome"/>
</dbReference>
<evidence type="ECO:0000256" key="1">
    <source>
        <dbReference type="HAMAP-Rule" id="MF_00715"/>
    </source>
</evidence>
<dbReference type="Pfam" id="PF04102">
    <property type="entry name" value="SlyX"/>
    <property type="match status" value="1"/>
</dbReference>
<name>B0TUF5_SHEHH</name>
<dbReference type="EMBL" id="CP000931">
    <property type="protein sequence ID" value="ABZ75455.1"/>
    <property type="molecule type" value="Genomic_DNA"/>
</dbReference>
<comment type="similarity">
    <text evidence="1">Belongs to the SlyX family.</text>
</comment>
<keyword evidence="2" id="KW-0175">Coiled coil</keyword>
<accession>B0TUF5</accession>
<dbReference type="PANTHER" id="PTHR36508:SF1">
    <property type="entry name" value="PROTEIN SLYX"/>
    <property type="match status" value="1"/>
</dbReference>
<dbReference type="HOGENOM" id="CLU_180796_4_0_6"/>
<dbReference type="HAMAP" id="MF_00715">
    <property type="entry name" value="SlyX"/>
    <property type="match status" value="1"/>
</dbReference>
<dbReference type="KEGG" id="shl:Shal_0880"/>
<organism evidence="3 4">
    <name type="scientific">Shewanella halifaxensis (strain HAW-EB4)</name>
    <dbReference type="NCBI Taxonomy" id="458817"/>
    <lineage>
        <taxon>Bacteria</taxon>
        <taxon>Pseudomonadati</taxon>
        <taxon>Pseudomonadota</taxon>
        <taxon>Gammaproteobacteria</taxon>
        <taxon>Alteromonadales</taxon>
        <taxon>Shewanellaceae</taxon>
        <taxon>Shewanella</taxon>
    </lineage>
</organism>
<dbReference type="eggNOG" id="COG2900">
    <property type="taxonomic scope" value="Bacteria"/>
</dbReference>
<sequence>MRSPYPSEVNLDNLENRVEELEMKIAFQDGTIEELDQQVIKLNQALALQQEQLKLLISKFQAVEPSNMASQADETPPPHY</sequence>
<dbReference type="Gene3D" id="1.20.5.300">
    <property type="match status" value="1"/>
</dbReference>
<dbReference type="RefSeq" id="WP_012276007.1">
    <property type="nucleotide sequence ID" value="NC_010334.1"/>
</dbReference>
<dbReference type="InterPro" id="IPR007236">
    <property type="entry name" value="SlyX"/>
</dbReference>
<dbReference type="AlphaFoldDB" id="B0TUF5"/>
<protein>
    <recommendedName>
        <fullName evidence="1">Protein SlyX homolog</fullName>
    </recommendedName>
</protein>
<feature type="coiled-coil region" evidence="2">
    <location>
        <begin position="11"/>
        <end position="52"/>
    </location>
</feature>
<gene>
    <name evidence="1" type="primary">slyX</name>
    <name evidence="3" type="ordered locus">Shal_0880</name>
</gene>
<evidence type="ECO:0000313" key="4">
    <source>
        <dbReference type="Proteomes" id="UP000001317"/>
    </source>
</evidence>
<evidence type="ECO:0000256" key="2">
    <source>
        <dbReference type="SAM" id="Coils"/>
    </source>
</evidence>
<dbReference type="STRING" id="458817.Shal_0880"/>
<evidence type="ECO:0000313" key="3">
    <source>
        <dbReference type="EMBL" id="ABZ75455.1"/>
    </source>
</evidence>